<feature type="region of interest" description="Disordered" evidence="1">
    <location>
        <begin position="1"/>
        <end position="29"/>
    </location>
</feature>
<dbReference type="RefSeq" id="WP_341406535.1">
    <property type="nucleotide sequence ID" value="NZ_JBBUKT010000008.1"/>
</dbReference>
<dbReference type="Proteomes" id="UP001371305">
    <property type="component" value="Unassembled WGS sequence"/>
</dbReference>
<evidence type="ECO:0008006" key="4">
    <source>
        <dbReference type="Google" id="ProtNLM"/>
    </source>
</evidence>
<evidence type="ECO:0000256" key="1">
    <source>
        <dbReference type="SAM" id="MobiDB-lite"/>
    </source>
</evidence>
<evidence type="ECO:0000313" key="3">
    <source>
        <dbReference type="Proteomes" id="UP001371305"/>
    </source>
</evidence>
<protein>
    <recommendedName>
        <fullName evidence="4">Anacyclamide/piricyclamide family prenylated cyclic peptide</fullName>
    </recommendedName>
</protein>
<feature type="region of interest" description="Disordered" evidence="1">
    <location>
        <begin position="44"/>
        <end position="64"/>
    </location>
</feature>
<gene>
    <name evidence="2" type="ORF">WKV53_19850</name>
</gene>
<proteinExistence type="predicted"/>
<feature type="compositionally biased region" description="Low complexity" evidence="1">
    <location>
        <begin position="12"/>
        <end position="24"/>
    </location>
</feature>
<reference evidence="2 3" key="1">
    <citation type="submission" date="2024-04" db="EMBL/GenBank/DDBJ databases">
        <title>Luteolibacter sp. isolated from soil.</title>
        <authorList>
            <person name="An J."/>
        </authorList>
    </citation>
    <scope>NUCLEOTIDE SEQUENCE [LARGE SCALE GENOMIC DNA]</scope>
    <source>
        <strain evidence="2 3">Y139</strain>
    </source>
</reference>
<comment type="caution">
    <text evidence="2">The sequence shown here is derived from an EMBL/GenBank/DDBJ whole genome shotgun (WGS) entry which is preliminary data.</text>
</comment>
<organism evidence="2 3">
    <name type="scientific">Luteolibacter soli</name>
    <dbReference type="NCBI Taxonomy" id="3135280"/>
    <lineage>
        <taxon>Bacteria</taxon>
        <taxon>Pseudomonadati</taxon>
        <taxon>Verrucomicrobiota</taxon>
        <taxon>Verrucomicrobiia</taxon>
        <taxon>Verrucomicrobiales</taxon>
        <taxon>Verrucomicrobiaceae</taxon>
        <taxon>Luteolibacter</taxon>
    </lineage>
</organism>
<feature type="compositionally biased region" description="Basic and acidic residues" evidence="1">
    <location>
        <begin position="1"/>
        <end position="11"/>
    </location>
</feature>
<dbReference type="EMBL" id="JBBUKT010000008">
    <property type="protein sequence ID" value="MEK7952778.1"/>
    <property type="molecule type" value="Genomic_DNA"/>
</dbReference>
<evidence type="ECO:0000313" key="2">
    <source>
        <dbReference type="EMBL" id="MEK7952778.1"/>
    </source>
</evidence>
<accession>A0ABU9AYY7</accession>
<name>A0ABU9AYY7_9BACT</name>
<sequence>MKKKPTSKEGAADQTNAAANTATGDSDRTAVAVRETSAFITPQMASCNYFAGDPTSVDPKDENP</sequence>
<keyword evidence="3" id="KW-1185">Reference proteome</keyword>